<gene>
    <name evidence="2" type="ORF">N7458_002142</name>
</gene>
<protein>
    <submittedName>
        <fullName evidence="2">Uncharacterized protein</fullName>
    </submittedName>
</protein>
<name>A0AAD6CC96_9EURO</name>
<comment type="caution">
    <text evidence="2">The sequence shown here is derived from an EMBL/GenBank/DDBJ whole genome shotgun (WGS) entry which is preliminary data.</text>
</comment>
<feature type="compositionally biased region" description="Polar residues" evidence="1">
    <location>
        <begin position="122"/>
        <end position="137"/>
    </location>
</feature>
<dbReference type="Proteomes" id="UP001213681">
    <property type="component" value="Unassembled WGS sequence"/>
</dbReference>
<evidence type="ECO:0000313" key="3">
    <source>
        <dbReference type="Proteomes" id="UP001213681"/>
    </source>
</evidence>
<evidence type="ECO:0000313" key="2">
    <source>
        <dbReference type="EMBL" id="KAJ5460590.1"/>
    </source>
</evidence>
<reference evidence="2" key="2">
    <citation type="journal article" date="2023" name="IMA Fungus">
        <title>Comparative genomic study of the Penicillium genus elucidates a diverse pangenome and 15 lateral gene transfer events.</title>
        <authorList>
            <person name="Petersen C."/>
            <person name="Sorensen T."/>
            <person name="Nielsen M.R."/>
            <person name="Sondergaard T.E."/>
            <person name="Sorensen J.L."/>
            <person name="Fitzpatrick D.A."/>
            <person name="Frisvad J.C."/>
            <person name="Nielsen K.L."/>
        </authorList>
    </citation>
    <scope>NUCLEOTIDE SEQUENCE</scope>
    <source>
        <strain evidence="2">IBT 16125</strain>
    </source>
</reference>
<dbReference type="RefSeq" id="XP_056769632.1">
    <property type="nucleotide sequence ID" value="XM_056905525.1"/>
</dbReference>
<proteinExistence type="predicted"/>
<reference evidence="2" key="1">
    <citation type="submission" date="2022-12" db="EMBL/GenBank/DDBJ databases">
        <authorList>
            <person name="Petersen C."/>
        </authorList>
    </citation>
    <scope>NUCLEOTIDE SEQUENCE</scope>
    <source>
        <strain evidence="2">IBT 16125</strain>
    </source>
</reference>
<keyword evidence="3" id="KW-1185">Reference proteome</keyword>
<feature type="region of interest" description="Disordered" evidence="1">
    <location>
        <begin position="54"/>
        <end position="137"/>
    </location>
</feature>
<sequence length="137" mass="14783">MPKRPIRGLEGPRVNVKDFMNNTQIYMNLAQLCDVSPGVRAEFAHQLSLVPVPKKKKPAKRAKPTVEPDSDVEMQSAQQAGRVTGKGKGRAVAQVHMVTPPAPSYPEPGTETQAGALKDEWSPSQCPGNRSVASRGL</sequence>
<accession>A0AAD6CC96</accession>
<organism evidence="2 3">
    <name type="scientific">Penicillium daleae</name>
    <dbReference type="NCBI Taxonomy" id="63821"/>
    <lineage>
        <taxon>Eukaryota</taxon>
        <taxon>Fungi</taxon>
        <taxon>Dikarya</taxon>
        <taxon>Ascomycota</taxon>
        <taxon>Pezizomycotina</taxon>
        <taxon>Eurotiomycetes</taxon>
        <taxon>Eurotiomycetidae</taxon>
        <taxon>Eurotiales</taxon>
        <taxon>Aspergillaceae</taxon>
        <taxon>Penicillium</taxon>
    </lineage>
</organism>
<evidence type="ECO:0000256" key="1">
    <source>
        <dbReference type="SAM" id="MobiDB-lite"/>
    </source>
</evidence>
<dbReference type="EMBL" id="JAPVEA010000002">
    <property type="protein sequence ID" value="KAJ5460590.1"/>
    <property type="molecule type" value="Genomic_DNA"/>
</dbReference>
<dbReference type="AlphaFoldDB" id="A0AAD6CC96"/>
<feature type="compositionally biased region" description="Basic residues" evidence="1">
    <location>
        <begin position="54"/>
        <end position="63"/>
    </location>
</feature>
<dbReference type="GeneID" id="81595768"/>